<dbReference type="InterPro" id="IPR036866">
    <property type="entry name" value="RibonucZ/Hydroxyglut_hydro"/>
</dbReference>
<dbReference type="PANTHER" id="PTHR46018">
    <property type="entry name" value="ZINC PHOSPHODIESTERASE ELAC PROTEIN 1"/>
    <property type="match status" value="1"/>
</dbReference>
<dbReference type="CDD" id="cd07716">
    <property type="entry name" value="RNaseZ_short-form-like_MBL-fold"/>
    <property type="match status" value="1"/>
</dbReference>
<dbReference type="AlphaFoldDB" id="E2SDT0"/>
<name>E2SDT0_9ACTN</name>
<sequence>MRLTVVGCAGSYPGPDSAASCYLLETEHEGRTWRLVLDLGNGSLGQLQRYCDPRDVDGFAISHLHPDHCLDLTSYTVLSKYHPDGAYGRVPIHAPAGAAEYISVAGGPGGEPVCANLAFSVWEQDPVAEIGPFRVVATQVDHPVTAFGLRVEVQGHVVAYSGDTGPTPAIDDVARDADLFLCEASFLESRDNPPNLHLTGAEAGRFAASSGSRLLLVTHIPAWTDAAEVEADVKSSWDGDYRIVRPGDVFEV</sequence>
<reference evidence="2" key="1">
    <citation type="submission" date="2010-08" db="EMBL/GenBank/DDBJ databases">
        <authorList>
            <person name="Muzny D."/>
            <person name="Qin X."/>
            <person name="Buhay C."/>
            <person name="Dugan-Rocha S."/>
            <person name="Ding Y."/>
            <person name="Chen G."/>
            <person name="Hawes A."/>
            <person name="Holder M."/>
            <person name="Jhangiani S."/>
            <person name="Johnson A."/>
            <person name="Khan Z."/>
            <person name="Li Z."/>
            <person name="Liu W."/>
            <person name="Liu X."/>
            <person name="Perez L."/>
            <person name="Shen H."/>
            <person name="Wang Q."/>
            <person name="Watt J."/>
            <person name="Xi L."/>
            <person name="Xin Y."/>
            <person name="Zhou J."/>
            <person name="Deng J."/>
            <person name="Jiang H."/>
            <person name="Liu Y."/>
            <person name="Qu J."/>
            <person name="Song X.-Z."/>
            <person name="Zhang L."/>
            <person name="Villasana D."/>
            <person name="Johnson A."/>
            <person name="Liu J."/>
            <person name="Liyanage D."/>
            <person name="Lorensuhewa L."/>
            <person name="Robinson T."/>
            <person name="Song A."/>
            <person name="Song B.-B."/>
            <person name="Dinh H."/>
            <person name="Thornton R."/>
            <person name="Coyle M."/>
            <person name="Francisco L."/>
            <person name="Jackson L."/>
            <person name="Javaid M."/>
            <person name="Korchina V."/>
            <person name="Kovar C."/>
            <person name="Mata R."/>
            <person name="Mathew T."/>
            <person name="Ngo R."/>
            <person name="Nguyen L."/>
            <person name="Nguyen N."/>
            <person name="Okwuonu G."/>
            <person name="Ongeri F."/>
            <person name="Pham C."/>
            <person name="Simmons D."/>
            <person name="Wilczek-Boney K."/>
            <person name="Hale W."/>
            <person name="Jakkamsetti A."/>
            <person name="Pham P."/>
            <person name="Ruth R."/>
            <person name="San Lucas F."/>
            <person name="Warren J."/>
            <person name="Zhang J."/>
            <person name="Zhao Z."/>
            <person name="Zhou C."/>
            <person name="Zhu D."/>
            <person name="Lee S."/>
            <person name="Bess C."/>
            <person name="Blankenburg K."/>
            <person name="Forbes L."/>
            <person name="Fu Q."/>
            <person name="Gubbala S."/>
            <person name="Hirani K."/>
            <person name="Jayaseelan J.C."/>
            <person name="Lara F."/>
            <person name="Munidasa M."/>
            <person name="Palculict T."/>
            <person name="Patil S."/>
            <person name="Pu L.-L."/>
            <person name="Saada N."/>
            <person name="Tang L."/>
            <person name="Weissenberger G."/>
            <person name="Zhu Y."/>
            <person name="Hemphill L."/>
            <person name="Shang Y."/>
            <person name="Youmans B."/>
            <person name="Ayvaz T."/>
            <person name="Ross M."/>
            <person name="Santibanez J."/>
            <person name="Aqrawi P."/>
            <person name="Gross S."/>
            <person name="Joshi V."/>
            <person name="Fowler G."/>
            <person name="Nazareth L."/>
            <person name="Reid J."/>
            <person name="Worley K."/>
            <person name="Petrosino J."/>
            <person name="Highlander S."/>
            <person name="Gibbs R."/>
        </authorList>
    </citation>
    <scope>NUCLEOTIDE SEQUENCE [LARGE SCALE GENOMIC DNA]</scope>
    <source>
        <strain evidence="2">DSM 15272</strain>
    </source>
</reference>
<dbReference type="RefSeq" id="WP_007076958.1">
    <property type="nucleotide sequence ID" value="NZ_CM001024.1"/>
</dbReference>
<evidence type="ECO:0000259" key="1">
    <source>
        <dbReference type="Pfam" id="PF12706"/>
    </source>
</evidence>
<dbReference type="EMBL" id="ACLF03000006">
    <property type="protein sequence ID" value="EFQ82657.1"/>
    <property type="molecule type" value="Genomic_DNA"/>
</dbReference>
<feature type="domain" description="Metallo-beta-lactamase" evidence="1">
    <location>
        <begin position="35"/>
        <end position="220"/>
    </location>
</feature>
<dbReference type="GO" id="GO:0042781">
    <property type="term" value="F:3'-tRNA processing endoribonuclease activity"/>
    <property type="evidence" value="ECO:0007669"/>
    <property type="project" value="TreeGrafter"/>
</dbReference>
<dbReference type="Gene3D" id="3.60.15.10">
    <property type="entry name" value="Ribonuclease Z/Hydroxyacylglutathione hydrolase-like"/>
    <property type="match status" value="1"/>
</dbReference>
<dbReference type="OrthoDB" id="9800940at2"/>
<dbReference type="STRING" id="585531.HMPREF0063_11866"/>
<organism evidence="2 3">
    <name type="scientific">Aeromicrobium marinum DSM 15272</name>
    <dbReference type="NCBI Taxonomy" id="585531"/>
    <lineage>
        <taxon>Bacteria</taxon>
        <taxon>Bacillati</taxon>
        <taxon>Actinomycetota</taxon>
        <taxon>Actinomycetes</taxon>
        <taxon>Propionibacteriales</taxon>
        <taxon>Nocardioidaceae</taxon>
        <taxon>Aeromicrobium</taxon>
    </lineage>
</organism>
<dbReference type="PANTHER" id="PTHR46018:SF4">
    <property type="entry name" value="METALLO-HYDROLASE YHFI-RELATED"/>
    <property type="match status" value="1"/>
</dbReference>
<dbReference type="eggNOG" id="COG1234">
    <property type="taxonomic scope" value="Bacteria"/>
</dbReference>
<dbReference type="Proteomes" id="UP000003111">
    <property type="component" value="Unassembled WGS sequence"/>
</dbReference>
<evidence type="ECO:0000313" key="3">
    <source>
        <dbReference type="Proteomes" id="UP000003111"/>
    </source>
</evidence>
<comment type="caution">
    <text evidence="2">The sequence shown here is derived from an EMBL/GenBank/DDBJ whole genome shotgun (WGS) entry which is preliminary data.</text>
</comment>
<dbReference type="Pfam" id="PF12706">
    <property type="entry name" value="Lactamase_B_2"/>
    <property type="match status" value="1"/>
</dbReference>
<gene>
    <name evidence="2" type="ORF">HMPREF0063_11866</name>
</gene>
<keyword evidence="3" id="KW-1185">Reference proteome</keyword>
<dbReference type="HOGENOM" id="CLU_031317_3_0_11"/>
<evidence type="ECO:0000313" key="2">
    <source>
        <dbReference type="EMBL" id="EFQ82657.1"/>
    </source>
</evidence>
<accession>E2SDT0</accession>
<proteinExistence type="predicted"/>
<protein>
    <submittedName>
        <fullName evidence="2">Metallo-beta-lactamase domain protein</fullName>
    </submittedName>
</protein>
<dbReference type="SUPFAM" id="SSF56281">
    <property type="entry name" value="Metallo-hydrolase/oxidoreductase"/>
    <property type="match status" value="1"/>
</dbReference>
<dbReference type="InterPro" id="IPR001279">
    <property type="entry name" value="Metallo-B-lactamas"/>
</dbReference>